<dbReference type="Pfam" id="PF05119">
    <property type="entry name" value="Terminase_4"/>
    <property type="match status" value="1"/>
</dbReference>
<keyword evidence="2" id="KW-1185">Reference proteome</keyword>
<evidence type="ECO:0000313" key="2">
    <source>
        <dbReference type="Proteomes" id="UP000624041"/>
    </source>
</evidence>
<comment type="caution">
    <text evidence="1">The sequence shown here is derived from an EMBL/GenBank/DDBJ whole genome shotgun (WGS) entry which is preliminary data.</text>
</comment>
<accession>A0A917Y3W0</accession>
<evidence type="ECO:0000313" key="1">
    <source>
        <dbReference type="EMBL" id="GGN66802.1"/>
    </source>
</evidence>
<reference evidence="1" key="2">
    <citation type="submission" date="2020-09" db="EMBL/GenBank/DDBJ databases">
        <authorList>
            <person name="Sun Q."/>
            <person name="Ohkuma M."/>
        </authorList>
    </citation>
    <scope>NUCLEOTIDE SEQUENCE</scope>
    <source>
        <strain evidence="1">JCM 17251</strain>
    </source>
</reference>
<proteinExistence type="predicted"/>
<reference evidence="1" key="1">
    <citation type="journal article" date="2014" name="Int. J. Syst. Evol. Microbiol.">
        <title>Complete genome sequence of Corynebacterium casei LMG S-19264T (=DSM 44701T), isolated from a smear-ripened cheese.</title>
        <authorList>
            <consortium name="US DOE Joint Genome Institute (JGI-PGF)"/>
            <person name="Walter F."/>
            <person name="Albersmeier A."/>
            <person name="Kalinowski J."/>
            <person name="Ruckert C."/>
        </authorList>
    </citation>
    <scope>NUCLEOTIDE SEQUENCE</scope>
    <source>
        <strain evidence="1">JCM 17251</strain>
    </source>
</reference>
<dbReference type="RefSeq" id="WP_188859589.1">
    <property type="nucleotide sequence ID" value="NZ_BMOS01000049.1"/>
</dbReference>
<organism evidence="1 2">
    <name type="scientific">Oceanobacillus indicireducens</name>
    <dbReference type="NCBI Taxonomy" id="1004261"/>
    <lineage>
        <taxon>Bacteria</taxon>
        <taxon>Bacillati</taxon>
        <taxon>Bacillota</taxon>
        <taxon>Bacilli</taxon>
        <taxon>Bacillales</taxon>
        <taxon>Bacillaceae</taxon>
        <taxon>Oceanobacillus</taxon>
    </lineage>
</organism>
<dbReference type="AlphaFoldDB" id="A0A917Y3W0"/>
<gene>
    <name evidence="1" type="ORF">GCM10007971_37140</name>
</gene>
<protein>
    <recommendedName>
        <fullName evidence="3">Terminase</fullName>
    </recommendedName>
</protein>
<dbReference type="EMBL" id="BMOS01000049">
    <property type="protein sequence ID" value="GGN66802.1"/>
    <property type="molecule type" value="Genomic_DNA"/>
</dbReference>
<sequence length="105" mass="12036">MTEPLRVDVGIDKIKDSLMSRVDNTDPVEVEKVGRYLKHIEMYRRMERTVKREGVSVKTENGSQTFVKSHPLLNEMNKVNASLLSIEKSFNFLEGNDNHSADDLI</sequence>
<name>A0A917Y3W0_9BACI</name>
<dbReference type="InterPro" id="IPR006448">
    <property type="entry name" value="Phage_term_ssu_P27"/>
</dbReference>
<evidence type="ECO:0008006" key="3">
    <source>
        <dbReference type="Google" id="ProtNLM"/>
    </source>
</evidence>
<dbReference type="Proteomes" id="UP000624041">
    <property type="component" value="Unassembled WGS sequence"/>
</dbReference>